<reference evidence="2" key="1">
    <citation type="submission" date="2023-01" db="EMBL/GenBank/DDBJ databases">
        <title>The growth and conidiation of Purpureocillium lavendulum are regulated by nitrogen source and histone H3K14 acetylation.</title>
        <authorList>
            <person name="Tang P."/>
            <person name="Han J."/>
            <person name="Zhang C."/>
            <person name="Tang P."/>
            <person name="Qi F."/>
            <person name="Zhang K."/>
            <person name="Liang L."/>
        </authorList>
    </citation>
    <scope>NUCLEOTIDE SEQUENCE</scope>
    <source>
        <strain evidence="2">YMF1.00683</strain>
    </source>
</reference>
<comment type="subcellular location">
    <subcellularLocation>
        <location evidence="1">Nucleus</location>
    </subcellularLocation>
</comment>
<comment type="function">
    <text evidence="1">Component of the Mediator complex, a coactivator involved in the regulated transcription of nearly all RNA polymerase II-dependent genes. Mediator functions as a bridge to convey information from gene-specific regulatory proteins to the basal RNA polymerase II transcription machinery. Mediator is recruited to promoters by direct interactions with regulatory proteins and serves as a scaffold for the assembly of a functional preinitiation complex with RNA polymerase II and the general transcription factors.</text>
</comment>
<dbReference type="InterPro" id="IPR019095">
    <property type="entry name" value="Mediator_Med18"/>
</dbReference>
<evidence type="ECO:0000313" key="3">
    <source>
        <dbReference type="Proteomes" id="UP001163105"/>
    </source>
</evidence>
<evidence type="ECO:0000256" key="1">
    <source>
        <dbReference type="RuleBase" id="RU364150"/>
    </source>
</evidence>
<gene>
    <name evidence="2" type="primary">SRB5</name>
    <name evidence="1" type="synonym">MED18</name>
    <name evidence="2" type="ORF">O9K51_06442</name>
</gene>
<comment type="caution">
    <text evidence="2">The sequence shown here is derived from an EMBL/GenBank/DDBJ whole genome shotgun (WGS) entry which is preliminary data.</text>
</comment>
<keyword evidence="1" id="KW-0010">Activator</keyword>
<comment type="similarity">
    <text evidence="1">Belongs to the Mediator complex subunit 18 family.</text>
</comment>
<dbReference type="Gene3D" id="2.40.320.10">
    <property type="entry name" value="Hypothetical Protein Pfu-838710-001"/>
    <property type="match status" value="1"/>
</dbReference>
<keyword evidence="1" id="KW-0804">Transcription</keyword>
<keyword evidence="1" id="KW-0805">Transcription regulation</keyword>
<keyword evidence="1" id="KW-0539">Nucleus</keyword>
<protein>
    <recommendedName>
        <fullName evidence="1">Mediator of RNA polymerase II transcription subunit 18</fullName>
    </recommendedName>
    <alternativeName>
        <fullName evidence="1">Mediator complex subunit 18</fullName>
    </alternativeName>
</protein>
<comment type="subunit">
    <text evidence="1">Component of the Mediator complex.</text>
</comment>
<dbReference type="EMBL" id="JAQHRD010000005">
    <property type="protein sequence ID" value="KAJ6440652.1"/>
    <property type="molecule type" value="Genomic_DNA"/>
</dbReference>
<organism evidence="2 3">
    <name type="scientific">Purpureocillium lavendulum</name>
    <dbReference type="NCBI Taxonomy" id="1247861"/>
    <lineage>
        <taxon>Eukaryota</taxon>
        <taxon>Fungi</taxon>
        <taxon>Dikarya</taxon>
        <taxon>Ascomycota</taxon>
        <taxon>Pezizomycotina</taxon>
        <taxon>Sordariomycetes</taxon>
        <taxon>Hypocreomycetidae</taxon>
        <taxon>Hypocreales</taxon>
        <taxon>Ophiocordycipitaceae</taxon>
        <taxon>Purpureocillium</taxon>
    </lineage>
</organism>
<accession>A0AB34FN96</accession>
<dbReference type="AlphaFoldDB" id="A0AB34FN96"/>
<evidence type="ECO:0000313" key="2">
    <source>
        <dbReference type="EMBL" id="KAJ6440652.1"/>
    </source>
</evidence>
<keyword evidence="3" id="KW-1185">Reference proteome</keyword>
<dbReference type="Pfam" id="PF09637">
    <property type="entry name" value="Med18"/>
    <property type="match status" value="1"/>
</dbReference>
<dbReference type="GO" id="GO:0003712">
    <property type="term" value="F:transcription coregulator activity"/>
    <property type="evidence" value="ECO:0007669"/>
    <property type="project" value="InterPro"/>
</dbReference>
<name>A0AB34FN96_9HYPO</name>
<dbReference type="GO" id="GO:0006357">
    <property type="term" value="P:regulation of transcription by RNA polymerase II"/>
    <property type="evidence" value="ECO:0007669"/>
    <property type="project" value="InterPro"/>
</dbReference>
<sequence length="479" mass="55131">MYELFLTALVEDSDFQAACAVLGGFCAMPPWETIQRVLYFQGPPRPAGISNQSSIDKPMRKDVAFLYKDLHQNLSRQSFILQARYEVLKDRDMGPSAVPQDLDAVSGILRWSDFPDPPTARPVLTQRKIVELWDQKKLLSVMRDNHHQFKTETVEELYRFFRDDIEFCLSRHFFVKPINDYTPLGSAQHQMTEPLRTLPSWDSLTPMDGQSRWILQVKSHVLHDNKPDEIRKAQDQLMAIRGELDGVFDFKTIDRKVHDTRVAMQQQGIQALPQRVMLDPYASAIVHFGIFKTDRPPTRQVDQDATGSVRKHHPKLSRKRALTDIVSRFDFARDFKPDQEIRPQCYDLVVDRLRHEYNIEQLFVSADTGLEQCRHEGSTEYEFYAALRSLIMNWLPTPFQATTRSLSYAQPKEATEARKSKLNDVKGERFAGTSKTLLRSRRHTFMHPRGGLVVVAVSSANSIASWLASVRGLFRTSYG</sequence>
<proteinExistence type="inferred from homology"/>
<dbReference type="Proteomes" id="UP001163105">
    <property type="component" value="Unassembled WGS sequence"/>
</dbReference>
<dbReference type="GO" id="GO:0016592">
    <property type="term" value="C:mediator complex"/>
    <property type="evidence" value="ECO:0007669"/>
    <property type="project" value="InterPro"/>
</dbReference>